<keyword evidence="2" id="KW-1185">Reference proteome</keyword>
<dbReference type="AlphaFoldDB" id="A0AAD5PIH0"/>
<evidence type="ECO:0000313" key="1">
    <source>
        <dbReference type="EMBL" id="KAI9274432.1"/>
    </source>
</evidence>
<accession>A0AAD5PIH0</accession>
<name>A0AAD5PIH0_9FUNG</name>
<proteinExistence type="predicted"/>
<reference evidence="1" key="1">
    <citation type="journal article" date="2022" name="IScience">
        <title>Evolution of zygomycete secretomes and the origins of terrestrial fungal ecologies.</title>
        <authorList>
            <person name="Chang Y."/>
            <person name="Wang Y."/>
            <person name="Mondo S."/>
            <person name="Ahrendt S."/>
            <person name="Andreopoulos W."/>
            <person name="Barry K."/>
            <person name="Beard J."/>
            <person name="Benny G.L."/>
            <person name="Blankenship S."/>
            <person name="Bonito G."/>
            <person name="Cuomo C."/>
            <person name="Desiro A."/>
            <person name="Gervers K.A."/>
            <person name="Hundley H."/>
            <person name="Kuo A."/>
            <person name="LaButti K."/>
            <person name="Lang B.F."/>
            <person name="Lipzen A."/>
            <person name="O'Donnell K."/>
            <person name="Pangilinan J."/>
            <person name="Reynolds N."/>
            <person name="Sandor L."/>
            <person name="Smith M.E."/>
            <person name="Tsang A."/>
            <person name="Grigoriev I.V."/>
            <person name="Stajich J.E."/>
            <person name="Spatafora J.W."/>
        </authorList>
    </citation>
    <scope>NUCLEOTIDE SEQUENCE</scope>
    <source>
        <strain evidence="1">RSA 2281</strain>
    </source>
</reference>
<protein>
    <submittedName>
        <fullName evidence="1">Uncharacterized protein</fullName>
    </submittedName>
</protein>
<organism evidence="1 2">
    <name type="scientific">Phascolomyces articulosus</name>
    <dbReference type="NCBI Taxonomy" id="60185"/>
    <lineage>
        <taxon>Eukaryota</taxon>
        <taxon>Fungi</taxon>
        <taxon>Fungi incertae sedis</taxon>
        <taxon>Mucoromycota</taxon>
        <taxon>Mucoromycotina</taxon>
        <taxon>Mucoromycetes</taxon>
        <taxon>Mucorales</taxon>
        <taxon>Lichtheimiaceae</taxon>
        <taxon>Phascolomyces</taxon>
    </lineage>
</organism>
<reference evidence="1" key="2">
    <citation type="submission" date="2023-02" db="EMBL/GenBank/DDBJ databases">
        <authorList>
            <consortium name="DOE Joint Genome Institute"/>
            <person name="Mondo S.J."/>
            <person name="Chang Y."/>
            <person name="Wang Y."/>
            <person name="Ahrendt S."/>
            <person name="Andreopoulos W."/>
            <person name="Barry K."/>
            <person name="Beard J."/>
            <person name="Benny G.L."/>
            <person name="Blankenship S."/>
            <person name="Bonito G."/>
            <person name="Cuomo C."/>
            <person name="Desiro A."/>
            <person name="Gervers K.A."/>
            <person name="Hundley H."/>
            <person name="Kuo A."/>
            <person name="LaButti K."/>
            <person name="Lang B.F."/>
            <person name="Lipzen A."/>
            <person name="O'Donnell K."/>
            <person name="Pangilinan J."/>
            <person name="Reynolds N."/>
            <person name="Sandor L."/>
            <person name="Smith M.W."/>
            <person name="Tsang A."/>
            <person name="Grigoriev I.V."/>
            <person name="Stajich J.E."/>
            <person name="Spatafora J.W."/>
        </authorList>
    </citation>
    <scope>NUCLEOTIDE SEQUENCE</scope>
    <source>
        <strain evidence="1">RSA 2281</strain>
    </source>
</reference>
<dbReference type="EMBL" id="JAIXMP010000004">
    <property type="protein sequence ID" value="KAI9274432.1"/>
    <property type="molecule type" value="Genomic_DNA"/>
</dbReference>
<sequence length="236" mass="28379">MGFGSYQRDMQYRDCLKKCKFVTKGNMLWHQWKTVKVVQRQRIRWTLHPDQIMQLICMSCNFLKANLPEVDFITYLHKLQDGATKEWEDVPLPQEEVDAIERRYYQFVIRDKNGMKKTQDSGTMNKVINSYAKFMLYILINEPTITLEEWVALAKRNGLMCKYSCVIGTWDPSSVSENKLTLFELNRKTNHTDIIHHNHYKENIHPMLRVYIRIYIPFKLICFRRHEINPNIYFFI</sequence>
<evidence type="ECO:0000313" key="2">
    <source>
        <dbReference type="Proteomes" id="UP001209540"/>
    </source>
</evidence>
<dbReference type="Proteomes" id="UP001209540">
    <property type="component" value="Unassembled WGS sequence"/>
</dbReference>
<gene>
    <name evidence="1" type="ORF">BDA99DRAFT_533072</name>
</gene>
<comment type="caution">
    <text evidence="1">The sequence shown here is derived from an EMBL/GenBank/DDBJ whole genome shotgun (WGS) entry which is preliminary data.</text>
</comment>